<dbReference type="InterPro" id="IPR008979">
    <property type="entry name" value="Galactose-bd-like_sf"/>
</dbReference>
<keyword evidence="5" id="KW-1185">Reference proteome</keyword>
<dbReference type="Gene3D" id="2.60.120.260">
    <property type="entry name" value="Galactose-binding domain-like"/>
    <property type="match status" value="1"/>
</dbReference>
<dbReference type="SUPFAM" id="SSF49785">
    <property type="entry name" value="Galactose-binding domain-like"/>
    <property type="match status" value="1"/>
</dbReference>
<evidence type="ECO:0000256" key="1">
    <source>
        <dbReference type="ARBA" id="ARBA00022801"/>
    </source>
</evidence>
<reference evidence="5" key="1">
    <citation type="submission" date="2020-01" db="EMBL/GenBank/DDBJ databases">
        <title>'Steroidobacter agaridevorans' sp. nov., agar-degrading bacteria isolated from rhizosphere soils.</title>
        <authorList>
            <person name="Ikenaga M."/>
            <person name="Kataoka M."/>
            <person name="Murouchi A."/>
            <person name="Katsuragi S."/>
            <person name="Sakai M."/>
        </authorList>
    </citation>
    <scope>NUCLEOTIDE SEQUENCE [LARGE SCALE GENOMIC DNA]</scope>
    <source>
        <strain evidence="5">YU21-B</strain>
    </source>
</reference>
<keyword evidence="1" id="KW-0378">Hydrolase</keyword>
<dbReference type="InterPro" id="IPR005674">
    <property type="entry name" value="CocE/Ser_esterase"/>
</dbReference>
<proteinExistence type="predicted"/>
<accession>A0A829YFT4</accession>
<name>A0A829YFT4_9GAMM</name>
<dbReference type="NCBIfam" id="TIGR00976">
    <property type="entry name" value="CocE_NonD"/>
    <property type="match status" value="1"/>
</dbReference>
<comment type="caution">
    <text evidence="4">The sequence shown here is derived from an EMBL/GenBank/DDBJ whole genome shotgun (WGS) entry which is preliminary data.</text>
</comment>
<gene>
    <name evidence="4" type="ORF">GCM10011487_43050</name>
</gene>
<dbReference type="SUPFAM" id="SSF53474">
    <property type="entry name" value="alpha/beta-Hydrolases"/>
    <property type="match status" value="1"/>
</dbReference>
<evidence type="ECO:0000313" key="4">
    <source>
        <dbReference type="EMBL" id="GFE82305.1"/>
    </source>
</evidence>
<dbReference type="EMBL" id="BLJN01000004">
    <property type="protein sequence ID" value="GFE82305.1"/>
    <property type="molecule type" value="Genomic_DNA"/>
</dbReference>
<dbReference type="AlphaFoldDB" id="A0A829YFT4"/>
<dbReference type="InterPro" id="IPR013736">
    <property type="entry name" value="Xaa-Pro_dipept_C"/>
</dbReference>
<dbReference type="InterPro" id="IPR029058">
    <property type="entry name" value="AB_hydrolase_fold"/>
</dbReference>
<dbReference type="SMART" id="SM00939">
    <property type="entry name" value="PepX_C"/>
    <property type="match status" value="1"/>
</dbReference>
<keyword evidence="2" id="KW-0732">Signal</keyword>
<evidence type="ECO:0000259" key="3">
    <source>
        <dbReference type="SMART" id="SM00939"/>
    </source>
</evidence>
<dbReference type="GO" id="GO:0008239">
    <property type="term" value="F:dipeptidyl-peptidase activity"/>
    <property type="evidence" value="ECO:0007669"/>
    <property type="project" value="InterPro"/>
</dbReference>
<dbReference type="Gene3D" id="3.40.50.1820">
    <property type="entry name" value="alpha/beta hydrolase"/>
    <property type="match status" value="1"/>
</dbReference>
<evidence type="ECO:0000256" key="2">
    <source>
        <dbReference type="SAM" id="SignalP"/>
    </source>
</evidence>
<dbReference type="Pfam" id="PF02129">
    <property type="entry name" value="Peptidase_S15"/>
    <property type="match status" value="1"/>
</dbReference>
<evidence type="ECO:0000313" key="5">
    <source>
        <dbReference type="Proteomes" id="UP000445000"/>
    </source>
</evidence>
<feature type="chain" id="PRO_5032645657" evidence="2">
    <location>
        <begin position="27"/>
        <end position="605"/>
    </location>
</feature>
<feature type="domain" description="Xaa-Pro dipeptidyl-peptidase C-terminal" evidence="3">
    <location>
        <begin position="340"/>
        <end position="591"/>
    </location>
</feature>
<dbReference type="Gene3D" id="1.10.3020.10">
    <property type="entry name" value="alpha-amino acid ester hydrolase ( Helical cap domain)"/>
    <property type="match status" value="1"/>
</dbReference>
<dbReference type="Pfam" id="PF08530">
    <property type="entry name" value="PepX_C"/>
    <property type="match status" value="1"/>
</dbReference>
<dbReference type="RefSeq" id="WP_161813960.1">
    <property type="nucleotide sequence ID" value="NZ_BLJN01000004.1"/>
</dbReference>
<organism evidence="4 5">
    <name type="scientific">Steroidobacter agaridevorans</name>
    <dbReference type="NCBI Taxonomy" id="2695856"/>
    <lineage>
        <taxon>Bacteria</taxon>
        <taxon>Pseudomonadati</taxon>
        <taxon>Pseudomonadota</taxon>
        <taxon>Gammaproteobacteria</taxon>
        <taxon>Steroidobacterales</taxon>
        <taxon>Steroidobacteraceae</taxon>
        <taxon>Steroidobacter</taxon>
    </lineage>
</organism>
<sequence length="605" mass="66948">MRATQSTFRVIWAAGVLLLPFHPVHASEAKESRPGVYRGYSEARFNEWRKTSQYVAMSDGVKLAVDIYRPAVNGRAVDEKFPVVWIHTPYRRAYTDPKGTLVNPLERLNLMPLLNHGYVVAAVDTRGRGASFGARRGFQDRSEARDAYEMTEWFASQPWSTGAIGVAGCSYLGGTTWHAATMMAPHLKAMAPGCTDFDKYGFVSRGGITAQFNTRPENPGQDYGQGVVPVQSDADGKQAAAAIAEHTKGTPMAELWAGMRYRDDVSPLLNVPFWRESSVATYAKEIERSGVGIFIWGNWLDEGSFEATLAYNNLNNPRKLWMGEWGHCEVGDFPMATEFLRFFDHFLKKVDNGWQREAPIYYRTVNAPKGKEWSSTDRWPLANARNQTLHFGGAASPGVAGQLTGKLDSTATAADKFVVNYDPKCTGKPDLYFLMWPCGVDNHGLGYTTPPLIADAHIAGHPIVDLWLSSTTNDADVFVYLEDVAPDGTASIVTHGRLRASHRGEQPAPYRNFMGLPYHRGERGDAEPLVPGKPARLRLDLLPTSTFIKAGHRVRLTVAGADPRQRSRNVQFDPAPTLTIHHDREHASQLTLPIVGAFTAEVRGE</sequence>
<dbReference type="InterPro" id="IPR000383">
    <property type="entry name" value="Xaa-Pro-like_dom"/>
</dbReference>
<dbReference type="Proteomes" id="UP000445000">
    <property type="component" value="Unassembled WGS sequence"/>
</dbReference>
<protein>
    <submittedName>
        <fullName evidence="4">Putative serine esterase</fullName>
    </submittedName>
</protein>
<feature type="signal peptide" evidence="2">
    <location>
        <begin position="1"/>
        <end position="26"/>
    </location>
</feature>